<dbReference type="AlphaFoldDB" id="J4ULG8"/>
<evidence type="ECO:0000256" key="6">
    <source>
        <dbReference type="ARBA" id="ARBA00035191"/>
    </source>
</evidence>
<name>J4ULG8_TRIAS</name>
<comment type="similarity">
    <text evidence="2">Belongs to the mitochondrion-specific ribosomal protein mL49 family.</text>
</comment>
<dbReference type="OrthoDB" id="19439at2759"/>
<reference evidence="7 8" key="1">
    <citation type="journal article" date="2012" name="Eukaryot. Cell">
        <title>Draft genome sequence of CBS 2479, the standard type strain of Trichosporon asahii.</title>
        <authorList>
            <person name="Yang R.Y."/>
            <person name="Li H.T."/>
            <person name="Zhu H."/>
            <person name="Zhou G.P."/>
            <person name="Wang M."/>
            <person name="Wang L."/>
        </authorList>
    </citation>
    <scope>NUCLEOTIDE SEQUENCE [LARGE SCALE GENOMIC DNA]</scope>
    <source>
        <strain evidence="8">ATCC 90039 / CBS 2479 / JCM 2466 / KCTC 7840 / NCYC 2677 / UAMH 7654</strain>
    </source>
</reference>
<sequence length="116" mass="12742">MLRTFASSSSRAIRAARAVRFNSTQAAPQQSTAYIVERTANGTLPVYSDVKGNATRTIIRRIRGSAEGELNEYLAAGHIDPITPAPSAILKPTSRQIEVKGRWVPELKAWLEMKGF</sequence>
<evidence type="ECO:0000256" key="4">
    <source>
        <dbReference type="ARBA" id="ARBA00023128"/>
    </source>
</evidence>
<dbReference type="Gene3D" id="3.30.780.10">
    <property type="entry name" value="SUI1-like domain"/>
    <property type="match status" value="1"/>
</dbReference>
<dbReference type="EMBL" id="ALBS01000016">
    <property type="protein sequence ID" value="EJT52815.1"/>
    <property type="molecule type" value="Genomic_DNA"/>
</dbReference>
<evidence type="ECO:0000256" key="5">
    <source>
        <dbReference type="ARBA" id="ARBA00023274"/>
    </source>
</evidence>
<comment type="caution">
    <text evidence="7">The sequence shown here is derived from an EMBL/GenBank/DDBJ whole genome shotgun (WGS) entry which is preliminary data.</text>
</comment>
<keyword evidence="5" id="KW-0687">Ribonucleoprotein</keyword>
<protein>
    <recommendedName>
        <fullName evidence="6">Large ribosomal subunit protein mL49</fullName>
    </recommendedName>
</protein>
<evidence type="ECO:0000256" key="3">
    <source>
        <dbReference type="ARBA" id="ARBA00022980"/>
    </source>
</evidence>
<dbReference type="RefSeq" id="XP_014183996.1">
    <property type="nucleotide sequence ID" value="XM_014328521.1"/>
</dbReference>
<dbReference type="KEGG" id="tasa:A1Q1_01310"/>
<dbReference type="VEuPathDB" id="FungiDB:A1Q1_01310"/>
<evidence type="ECO:0000256" key="1">
    <source>
        <dbReference type="ARBA" id="ARBA00004173"/>
    </source>
</evidence>
<dbReference type="InterPro" id="IPR007740">
    <property type="entry name" value="Ribosomal_mL49"/>
</dbReference>
<dbReference type="Pfam" id="PF05046">
    <property type="entry name" value="Img2"/>
    <property type="match status" value="1"/>
</dbReference>
<proteinExistence type="inferred from homology"/>
<dbReference type="GeneID" id="25984824"/>
<evidence type="ECO:0000313" key="7">
    <source>
        <dbReference type="EMBL" id="EJT52815.1"/>
    </source>
</evidence>
<gene>
    <name evidence="7" type="ORF">A1Q1_01310</name>
</gene>
<dbReference type="PANTHER" id="PTHR13477:SF0">
    <property type="entry name" value="LARGE RIBOSOMAL SUBUNIT PROTEIN ML49"/>
    <property type="match status" value="1"/>
</dbReference>
<comment type="subcellular location">
    <subcellularLocation>
        <location evidence="1">Mitochondrion</location>
    </subcellularLocation>
</comment>
<dbReference type="GO" id="GO:0005762">
    <property type="term" value="C:mitochondrial large ribosomal subunit"/>
    <property type="evidence" value="ECO:0007669"/>
    <property type="project" value="TreeGrafter"/>
</dbReference>
<dbReference type="GO" id="GO:0006412">
    <property type="term" value="P:translation"/>
    <property type="evidence" value="ECO:0007669"/>
    <property type="project" value="InterPro"/>
</dbReference>
<dbReference type="HOGENOM" id="CLU_2098542_0_0_1"/>
<keyword evidence="4" id="KW-0496">Mitochondrion</keyword>
<accession>J4ULG8</accession>
<organism evidence="7 8">
    <name type="scientific">Trichosporon asahii var. asahii (strain ATCC 90039 / CBS 2479 / JCM 2466 / KCTC 7840 / NBRC 103889/ NCYC 2677 / UAMH 7654)</name>
    <name type="common">Yeast</name>
    <dbReference type="NCBI Taxonomy" id="1186058"/>
    <lineage>
        <taxon>Eukaryota</taxon>
        <taxon>Fungi</taxon>
        <taxon>Dikarya</taxon>
        <taxon>Basidiomycota</taxon>
        <taxon>Agaricomycotina</taxon>
        <taxon>Tremellomycetes</taxon>
        <taxon>Trichosporonales</taxon>
        <taxon>Trichosporonaceae</taxon>
        <taxon>Trichosporon</taxon>
    </lineage>
</organism>
<evidence type="ECO:0000313" key="8">
    <source>
        <dbReference type="Proteomes" id="UP000002748"/>
    </source>
</evidence>
<keyword evidence="3" id="KW-0689">Ribosomal protein</keyword>
<dbReference type="Proteomes" id="UP000002748">
    <property type="component" value="Unassembled WGS sequence"/>
</dbReference>
<dbReference type="PANTHER" id="PTHR13477">
    <property type="entry name" value="MITOCHONDRIAL 39S RIBOSOMAL PROTEIN L49"/>
    <property type="match status" value="1"/>
</dbReference>
<dbReference type="GO" id="GO:0003735">
    <property type="term" value="F:structural constituent of ribosome"/>
    <property type="evidence" value="ECO:0007669"/>
    <property type="project" value="InterPro"/>
</dbReference>
<evidence type="ECO:0000256" key="2">
    <source>
        <dbReference type="ARBA" id="ARBA00005677"/>
    </source>
</evidence>